<dbReference type="Gene3D" id="3.10.20.310">
    <property type="entry name" value="membrane protein fhac"/>
    <property type="match status" value="7"/>
</dbReference>
<accession>A0A2U3KE04</accession>
<evidence type="ECO:0000256" key="5">
    <source>
        <dbReference type="SAM" id="MobiDB-lite"/>
    </source>
</evidence>
<evidence type="ECO:0000256" key="3">
    <source>
        <dbReference type="ARBA" id="ARBA00022692"/>
    </source>
</evidence>
<dbReference type="InterPro" id="IPR010827">
    <property type="entry name" value="BamA/TamA_POTRA"/>
</dbReference>
<protein>
    <submittedName>
        <fullName evidence="7">Surface antigen (D15)</fullName>
    </submittedName>
</protein>
<evidence type="ECO:0000256" key="4">
    <source>
        <dbReference type="ARBA" id="ARBA00023136"/>
    </source>
</evidence>
<dbReference type="InterPro" id="IPR000184">
    <property type="entry name" value="Bac_surfAg_D15"/>
</dbReference>
<dbReference type="Proteomes" id="UP000238701">
    <property type="component" value="Unassembled WGS sequence"/>
</dbReference>
<feature type="domain" description="POTRA" evidence="6">
    <location>
        <begin position="578"/>
        <end position="652"/>
    </location>
</feature>
<gene>
    <name evidence="7" type="ORF">SBA1_190008</name>
</gene>
<evidence type="ECO:0000256" key="1">
    <source>
        <dbReference type="ARBA" id="ARBA00004370"/>
    </source>
</evidence>
<evidence type="ECO:0000313" key="8">
    <source>
        <dbReference type="Proteomes" id="UP000238701"/>
    </source>
</evidence>
<organism evidence="7 8">
    <name type="scientific">Candidatus Sulfotelmatobacter kueseliae</name>
    <dbReference type="NCBI Taxonomy" id="2042962"/>
    <lineage>
        <taxon>Bacteria</taxon>
        <taxon>Pseudomonadati</taxon>
        <taxon>Acidobacteriota</taxon>
        <taxon>Terriglobia</taxon>
        <taxon>Terriglobales</taxon>
        <taxon>Candidatus Korobacteraceae</taxon>
        <taxon>Candidatus Sulfotelmatobacter</taxon>
    </lineage>
</organism>
<name>A0A2U3KE04_9BACT</name>
<dbReference type="InterPro" id="IPR039910">
    <property type="entry name" value="D15-like"/>
</dbReference>
<dbReference type="Pfam" id="PF07244">
    <property type="entry name" value="POTRA"/>
    <property type="match status" value="5"/>
</dbReference>
<dbReference type="Gene3D" id="2.40.160.50">
    <property type="entry name" value="membrane protein fhac: a member of the omp85/tpsb transporter family"/>
    <property type="match status" value="1"/>
</dbReference>
<dbReference type="PANTHER" id="PTHR12815">
    <property type="entry name" value="SORTING AND ASSEMBLY MACHINERY SAMM50 PROTEIN FAMILY MEMBER"/>
    <property type="match status" value="1"/>
</dbReference>
<dbReference type="EMBL" id="OMOD01000101">
    <property type="protein sequence ID" value="SPF37876.1"/>
    <property type="molecule type" value="Genomic_DNA"/>
</dbReference>
<dbReference type="PANTHER" id="PTHR12815:SF18">
    <property type="entry name" value="SORTING AND ASSEMBLY MACHINERY COMPONENT 50 HOMOLOG"/>
    <property type="match status" value="1"/>
</dbReference>
<evidence type="ECO:0000313" key="7">
    <source>
        <dbReference type="EMBL" id="SPF37876.1"/>
    </source>
</evidence>
<evidence type="ECO:0000259" key="6">
    <source>
        <dbReference type="PROSITE" id="PS51779"/>
    </source>
</evidence>
<dbReference type="AlphaFoldDB" id="A0A2U3KE04"/>
<dbReference type="OrthoDB" id="9776356at2"/>
<keyword evidence="3" id="KW-0812">Transmembrane</keyword>
<feature type="domain" description="POTRA" evidence="6">
    <location>
        <begin position="168"/>
        <end position="247"/>
    </location>
</feature>
<dbReference type="Pfam" id="PF01103">
    <property type="entry name" value="Omp85"/>
    <property type="match status" value="1"/>
</dbReference>
<comment type="subcellular location">
    <subcellularLocation>
        <location evidence="1">Membrane</location>
    </subcellularLocation>
</comment>
<keyword evidence="4" id="KW-0472">Membrane</keyword>
<feature type="region of interest" description="Disordered" evidence="5">
    <location>
        <begin position="759"/>
        <end position="778"/>
    </location>
</feature>
<dbReference type="InterPro" id="IPR034746">
    <property type="entry name" value="POTRA"/>
</dbReference>
<dbReference type="PROSITE" id="PS51779">
    <property type="entry name" value="POTRA"/>
    <property type="match status" value="2"/>
</dbReference>
<reference evidence="8" key="1">
    <citation type="submission" date="2018-02" db="EMBL/GenBank/DDBJ databases">
        <authorList>
            <person name="Hausmann B."/>
        </authorList>
    </citation>
    <scope>NUCLEOTIDE SEQUENCE [LARGE SCALE GENOMIC DNA]</scope>
    <source>
        <strain evidence="8">Peat soil MAG SbA1</strain>
    </source>
</reference>
<evidence type="ECO:0000256" key="2">
    <source>
        <dbReference type="ARBA" id="ARBA00022452"/>
    </source>
</evidence>
<proteinExistence type="predicted"/>
<sequence length="1095" mass="120832">MSAARLEGRDWYNNEQALTIKVKQPLNPRKPLSRTYAPLLTIALLLSATLQLPAREWRIQSLSALAMGASQAGHGSATGQEPQAASPDAISRYEGKVVRAIQLPGVQDRDRDHLLQLLAQKAGEPLDRNRVRDSMRALFATGRFADIQAEVVPSGEGVVLTFTTSANFFVGAVEVEGGPTRPTSNQIVNAAKLQLGERYTQDKLDRALEGIRRLMQENGYYRARVTAESTSDTATQQVNILFHITPGAPAHVGEVKVTGSSGLSSGDVQSIAHMDSGNRVTGTLVSNSLQRLRKRFQKQNRALAQVSVAEQQYHAETNAVDFTFQIDPGPVVVISTQGYHVSRGVLKKEIPVYEEDAVDDDLLNEGKGNLLDYLQTRGHFDATVEIRKEFDPKTMRVIYQINPGPLHKLVLVEISGNKEFLDTAKLRSYLQIQEASRFLSHGRFSAALLNSDVATLEGLYRSNGFRQVQMQTKVDDDYRGVANHLAVHLHIEEGLRTRVGAVQVVGNENFTTEQLPELSTHPGQPYSELDLANDRERILNYYFNNGFPNATLDLTTRASASQPNREDVTFTIHEGERFTVNRVMVAGTEHTRDFIVEREVQVREGQPLSQQGMLDTQTRLYNLGIFNQVDAAVQNPEGTDPQKNVLVQVQEAKRYTFTYGLGLEFQTGQPSGTTAPQGATGVSPRVGFDVTRLNFLGKDQTLTFQSHVGRLQQRGLISYTTPKLFDSDKWKLVYTIFYDNSLDVATFTSQRLEGKIDLRQQIGNPGTEPGSRPGPSSTSYRFEFRRVKASNFASGFDPNLIPLASAPARVGGPGFTFIRDKRDNPLESTKGNYFTLDGFAASRYFGSQADFGRVLAQNSTYQAFGGEGKAGHQFVFARSTTIGLQQLVSGTRILPPGACLPTATVADPCQGISLVPLPELFFSGGGNSHRGFGLNQAGPRDPDSGFPVGGTALFVNNLELRFPPMTLPYLGEGFGLAIFHDMGNVFTAPHDMLKGLMRWHQPDPQQCLSGGTTNQQCYTYFNNSGYDYTSHAVGVGVRYKTPIGPLRFDFGYNLNPTSYFQVFTYPALFGLGTTNVLETQRLHHFNMFFSIGQPF</sequence>
<dbReference type="GO" id="GO:0019867">
    <property type="term" value="C:outer membrane"/>
    <property type="evidence" value="ECO:0007669"/>
    <property type="project" value="InterPro"/>
</dbReference>
<keyword evidence="2" id="KW-1134">Transmembrane beta strand</keyword>